<dbReference type="AlphaFoldDB" id="A0A6N3GSE6"/>
<sequence>MTQFTIRGHDLLAVERFRDDTRHMIEFEVLKDDNLIALRGETARLFLNERGYQRALQSQELGEIHIISHALVIEGHIIRPKKKRHH</sequence>
<organism evidence="2">
    <name type="scientific">Flavonifractor plautii</name>
    <name type="common">Fusobacterium plautii</name>
    <dbReference type="NCBI Taxonomy" id="292800"/>
    <lineage>
        <taxon>Bacteria</taxon>
        <taxon>Bacillati</taxon>
        <taxon>Bacillota</taxon>
        <taxon>Clostridia</taxon>
        <taxon>Eubacteriales</taxon>
        <taxon>Oscillospiraceae</taxon>
        <taxon>Flavonifractor</taxon>
    </lineage>
</organism>
<reference evidence="2" key="1">
    <citation type="submission" date="2019-11" db="EMBL/GenBank/DDBJ databases">
        <authorList>
            <person name="Feng L."/>
        </authorList>
    </citation>
    <scope>NUCLEOTIDE SEQUENCE</scope>
    <source>
        <strain evidence="2">FplautiiLFYP42</strain>
    </source>
</reference>
<feature type="domain" description="DUF5720" evidence="1">
    <location>
        <begin position="5"/>
        <end position="85"/>
    </location>
</feature>
<evidence type="ECO:0000313" key="2">
    <source>
        <dbReference type="EMBL" id="VYU66970.1"/>
    </source>
</evidence>
<protein>
    <recommendedName>
        <fullName evidence="1">DUF5720 domain-containing protein</fullName>
    </recommendedName>
</protein>
<proteinExistence type="predicted"/>
<dbReference type="EMBL" id="CACRUB010000051">
    <property type="protein sequence ID" value="VYU66970.1"/>
    <property type="molecule type" value="Genomic_DNA"/>
</dbReference>
<dbReference type="Pfam" id="PF18987">
    <property type="entry name" value="DUF5720"/>
    <property type="match status" value="1"/>
</dbReference>
<dbReference type="InterPro" id="IPR043778">
    <property type="entry name" value="DUF5720"/>
</dbReference>
<evidence type="ECO:0000259" key="1">
    <source>
        <dbReference type="Pfam" id="PF18987"/>
    </source>
</evidence>
<gene>
    <name evidence="2" type="ORF">FPLFYP42_03319</name>
</gene>
<dbReference type="RefSeq" id="WP_148342446.1">
    <property type="nucleotide sequence ID" value="NZ_CACRUB010000051.1"/>
</dbReference>
<accession>A0A6N3GSE6</accession>
<name>A0A6N3GSE6_FLAPL</name>